<dbReference type="InterPro" id="IPR027417">
    <property type="entry name" value="P-loop_NTPase"/>
</dbReference>
<organism evidence="2">
    <name type="scientific">Ignisphaera aggregans</name>
    <dbReference type="NCBI Taxonomy" id="334771"/>
    <lineage>
        <taxon>Archaea</taxon>
        <taxon>Thermoproteota</taxon>
        <taxon>Thermoprotei</taxon>
        <taxon>Desulfurococcales</taxon>
        <taxon>Desulfurococcaceae</taxon>
        <taxon>Ignisphaera</taxon>
    </lineage>
</organism>
<accession>A0A7C5YXD4</accession>
<evidence type="ECO:0000259" key="1">
    <source>
        <dbReference type="Pfam" id="PF01637"/>
    </source>
</evidence>
<dbReference type="Gene3D" id="3.40.50.300">
    <property type="entry name" value="P-loop containing nucleotide triphosphate hydrolases"/>
    <property type="match status" value="1"/>
</dbReference>
<evidence type="ECO:0000313" key="2">
    <source>
        <dbReference type="EMBL" id="HHR95833.1"/>
    </source>
</evidence>
<feature type="domain" description="ATPase" evidence="1">
    <location>
        <begin position="15"/>
        <end position="228"/>
    </location>
</feature>
<dbReference type="InterPro" id="IPR011579">
    <property type="entry name" value="ATPase_dom"/>
</dbReference>
<dbReference type="GO" id="GO:0005524">
    <property type="term" value="F:ATP binding"/>
    <property type="evidence" value="ECO:0007669"/>
    <property type="project" value="InterPro"/>
</dbReference>
<sequence>MDRIKLRFAGFEVEFVDRERALKQVFEWGEKGTWHPVVVFGPEGCGKTAWLRQSVEILKGLGYEVFYIHPLDRIVYAELSMQSVKEIFLSFVQKAFAEEAPTRIAWALFDFVRDVLRVRRSRVAVLADDIFHVIGVKNSAIYVKGILNMIEHPIYDYEKIVAIVATSEGVSRWVIGRHRWADIMPMWNMSRKGFEELYEQIQKKVSCNISSFEDVWRLAGGNPEIFAQLCQANCNVDVVIERLIKMKQLTREFIKRWEYYLNEAVDNPDSLWEKDVPNELRRALIRRNLIVYDMYDRNPIFWVDDPPLEMGSELGIGRYVAWQTPLHREAVKRALKKYK</sequence>
<dbReference type="SUPFAM" id="SSF52540">
    <property type="entry name" value="P-loop containing nucleoside triphosphate hydrolases"/>
    <property type="match status" value="1"/>
</dbReference>
<reference evidence="2" key="1">
    <citation type="journal article" date="2020" name="mSystems">
        <title>Genome- and Community-Level Interaction Insights into Carbon Utilization and Element Cycling Functions of Hydrothermarchaeota in Hydrothermal Sediment.</title>
        <authorList>
            <person name="Zhou Z."/>
            <person name="Liu Y."/>
            <person name="Xu W."/>
            <person name="Pan J."/>
            <person name="Luo Z.H."/>
            <person name="Li M."/>
        </authorList>
    </citation>
    <scope>NUCLEOTIDE SEQUENCE [LARGE SCALE GENOMIC DNA]</scope>
    <source>
        <strain evidence="2">SpSt-1</strain>
    </source>
</reference>
<dbReference type="EMBL" id="DRUB01000057">
    <property type="protein sequence ID" value="HHR95833.1"/>
    <property type="molecule type" value="Genomic_DNA"/>
</dbReference>
<proteinExistence type="predicted"/>
<gene>
    <name evidence="2" type="ORF">ENL47_03205</name>
</gene>
<comment type="caution">
    <text evidence="2">The sequence shown here is derived from an EMBL/GenBank/DDBJ whole genome shotgun (WGS) entry which is preliminary data.</text>
</comment>
<dbReference type="Pfam" id="PF01637">
    <property type="entry name" value="ATPase_2"/>
    <property type="match status" value="1"/>
</dbReference>
<protein>
    <recommendedName>
        <fullName evidence="1">ATPase domain-containing protein</fullName>
    </recommendedName>
</protein>
<name>A0A7C5YXD4_9CREN</name>
<dbReference type="AlphaFoldDB" id="A0A7C5YXD4"/>